<protein>
    <submittedName>
        <fullName evidence="2">NAD(P)-binding protein</fullName>
    </submittedName>
</protein>
<dbReference type="CDD" id="cd01065">
    <property type="entry name" value="NAD_bind_Shikimate_DH"/>
    <property type="match status" value="1"/>
</dbReference>
<sequence>MNRGTPPSLQQQGSLYLVGSGVSHALAPAIHNTVIRQIGANWTFSNLDVKSKEEALSYIRKDDFIGCVPTMPLKIQLLDVVEEMDEAAKAIGAINNIYKRDDKLLGANTDWIGILKSLKPHIPEDVDSEGLIVGAGGASRAAVYALAKLGLKTIYIINRDVKEVNDLKRDIEKGFKLASIIIPKLIHLETEEQAQQNFNVNAKERKAVLIGVSCVPDLEPSSESEKQASAVLKITLSQNNGILLEMAYKPRVTRTFALAEKHNWKVVEGINVIAEQVQAVWQLFAGVNLSETQIKAAQNELWRQASTRDELNCNGIPKSAAVHTK</sequence>
<dbReference type="InParanoid" id="A0A316VGX1"/>
<reference evidence="2 3" key="1">
    <citation type="journal article" date="2018" name="Mol. Biol. Evol.">
        <title>Broad Genomic Sampling Reveals a Smut Pathogenic Ancestry of the Fungal Clade Ustilaginomycotina.</title>
        <authorList>
            <person name="Kijpornyongpan T."/>
            <person name="Mondo S.J."/>
            <person name="Barry K."/>
            <person name="Sandor L."/>
            <person name="Lee J."/>
            <person name="Lipzen A."/>
            <person name="Pangilinan J."/>
            <person name="LaButti K."/>
            <person name="Hainaut M."/>
            <person name="Henrissat B."/>
            <person name="Grigoriev I.V."/>
            <person name="Spatafora J.W."/>
            <person name="Aime M.C."/>
        </authorList>
    </citation>
    <scope>NUCLEOTIDE SEQUENCE [LARGE SCALE GENOMIC DNA]</scope>
    <source>
        <strain evidence="2 3">MCA 3882</strain>
    </source>
</reference>
<dbReference type="STRING" id="1280837.A0A316VGX1"/>
<dbReference type="EMBL" id="KZ819603">
    <property type="protein sequence ID" value="PWN34755.1"/>
    <property type="molecule type" value="Genomic_DNA"/>
</dbReference>
<dbReference type="GO" id="GO:0009423">
    <property type="term" value="P:chorismate biosynthetic process"/>
    <property type="evidence" value="ECO:0007669"/>
    <property type="project" value="TreeGrafter"/>
</dbReference>
<dbReference type="InterPro" id="IPR046346">
    <property type="entry name" value="Aminoacid_DH-like_N_sf"/>
</dbReference>
<dbReference type="RefSeq" id="XP_025355057.1">
    <property type="nucleotide sequence ID" value="XM_025501679.1"/>
</dbReference>
<dbReference type="InterPro" id="IPR036291">
    <property type="entry name" value="NAD(P)-bd_dom_sf"/>
</dbReference>
<gene>
    <name evidence="2" type="ORF">FA14DRAFT_188813</name>
</gene>
<evidence type="ECO:0000313" key="2">
    <source>
        <dbReference type="EMBL" id="PWN34755.1"/>
    </source>
</evidence>
<organism evidence="2 3">
    <name type="scientific">Meira miltonrushii</name>
    <dbReference type="NCBI Taxonomy" id="1280837"/>
    <lineage>
        <taxon>Eukaryota</taxon>
        <taxon>Fungi</taxon>
        <taxon>Dikarya</taxon>
        <taxon>Basidiomycota</taxon>
        <taxon>Ustilaginomycotina</taxon>
        <taxon>Exobasidiomycetes</taxon>
        <taxon>Exobasidiales</taxon>
        <taxon>Brachybasidiaceae</taxon>
        <taxon>Meira</taxon>
    </lineage>
</organism>
<keyword evidence="3" id="KW-1185">Reference proteome</keyword>
<dbReference type="SUPFAM" id="SSF51735">
    <property type="entry name" value="NAD(P)-binding Rossmann-fold domains"/>
    <property type="match status" value="1"/>
</dbReference>
<dbReference type="AlphaFoldDB" id="A0A316VGX1"/>
<dbReference type="InterPro" id="IPR022893">
    <property type="entry name" value="Shikimate_DH_fam"/>
</dbReference>
<dbReference type="SUPFAM" id="SSF53223">
    <property type="entry name" value="Aminoacid dehydrogenase-like, N-terminal domain"/>
    <property type="match status" value="1"/>
</dbReference>
<dbReference type="Proteomes" id="UP000245771">
    <property type="component" value="Unassembled WGS sequence"/>
</dbReference>
<dbReference type="GO" id="GO:0019632">
    <property type="term" value="P:shikimate metabolic process"/>
    <property type="evidence" value="ECO:0007669"/>
    <property type="project" value="TreeGrafter"/>
</dbReference>
<dbReference type="GO" id="GO:0004764">
    <property type="term" value="F:shikimate 3-dehydrogenase (NADP+) activity"/>
    <property type="evidence" value="ECO:0007669"/>
    <property type="project" value="InterPro"/>
</dbReference>
<dbReference type="GeneID" id="37023460"/>
<evidence type="ECO:0000259" key="1">
    <source>
        <dbReference type="Pfam" id="PF08501"/>
    </source>
</evidence>
<proteinExistence type="predicted"/>
<feature type="domain" description="Shikimate dehydrogenase substrate binding N-terminal" evidence="1">
    <location>
        <begin position="17"/>
        <end position="97"/>
    </location>
</feature>
<dbReference type="Gene3D" id="3.40.50.10860">
    <property type="entry name" value="Leucine Dehydrogenase, chain A, domain 1"/>
    <property type="match status" value="1"/>
</dbReference>
<dbReference type="Pfam" id="PF08501">
    <property type="entry name" value="Shikimate_dh_N"/>
    <property type="match status" value="1"/>
</dbReference>
<dbReference type="InterPro" id="IPR013708">
    <property type="entry name" value="Shikimate_DH-bd_N"/>
</dbReference>
<accession>A0A316VGX1</accession>
<dbReference type="OrthoDB" id="204377at2759"/>
<dbReference type="PANTHER" id="PTHR21089">
    <property type="entry name" value="SHIKIMATE DEHYDROGENASE"/>
    <property type="match status" value="1"/>
</dbReference>
<evidence type="ECO:0000313" key="3">
    <source>
        <dbReference type="Proteomes" id="UP000245771"/>
    </source>
</evidence>
<dbReference type="PANTHER" id="PTHR21089:SF26">
    <property type="entry name" value="AROM POLYPEPTIDE, PUTATIVE-RELATED"/>
    <property type="match status" value="1"/>
</dbReference>
<name>A0A316VGX1_9BASI</name>
<dbReference type="Gene3D" id="3.40.50.720">
    <property type="entry name" value="NAD(P)-binding Rossmann-like Domain"/>
    <property type="match status" value="1"/>
</dbReference>